<evidence type="ECO:0000313" key="3">
    <source>
        <dbReference type="Proteomes" id="UP000233440"/>
    </source>
</evidence>
<dbReference type="OrthoDB" id="2886991at2"/>
<sequence>MEKGKQTQQKGRKHIDYESIASSSKFKELVSTKKKFIISGSIFFLVFYFALPILTSYTTILNKKAFGEISWAWVFAFLQFIMTWVLCTMYVRKAATFDRLADEVISENINKGEVGA</sequence>
<reference evidence="2 3" key="1">
    <citation type="submission" date="2017-11" db="EMBL/GenBank/DDBJ databases">
        <title>Bacillus camelliae sp. nov., isolated from pu'er tea.</title>
        <authorList>
            <person name="Niu L."/>
        </authorList>
    </citation>
    <scope>NUCLEOTIDE SEQUENCE [LARGE SCALE GENOMIC DNA]</scope>
    <source>
        <strain evidence="2 3">7578-1</strain>
    </source>
</reference>
<accession>A0A2N3LF68</accession>
<dbReference type="Proteomes" id="UP000233440">
    <property type="component" value="Unassembled WGS sequence"/>
</dbReference>
<name>A0A2N3LF68_9BACI</name>
<dbReference type="AlphaFoldDB" id="A0A2N3LF68"/>
<feature type="transmembrane region" description="Helical" evidence="1">
    <location>
        <begin position="36"/>
        <end position="57"/>
    </location>
</feature>
<keyword evidence="1" id="KW-1133">Transmembrane helix</keyword>
<dbReference type="InterPro" id="IPR007436">
    <property type="entry name" value="DUF485"/>
</dbReference>
<dbReference type="EMBL" id="PIQO01000020">
    <property type="protein sequence ID" value="PKR83292.1"/>
    <property type="molecule type" value="Genomic_DNA"/>
</dbReference>
<organism evidence="2 3">
    <name type="scientific">Heyndrickxia camelliae</name>
    <dbReference type="NCBI Taxonomy" id="1707093"/>
    <lineage>
        <taxon>Bacteria</taxon>
        <taxon>Bacillati</taxon>
        <taxon>Bacillota</taxon>
        <taxon>Bacilli</taxon>
        <taxon>Bacillales</taxon>
        <taxon>Bacillaceae</taxon>
        <taxon>Heyndrickxia</taxon>
    </lineage>
</organism>
<keyword evidence="1" id="KW-0472">Membrane</keyword>
<evidence type="ECO:0000313" key="2">
    <source>
        <dbReference type="EMBL" id="PKR83292.1"/>
    </source>
</evidence>
<comment type="caution">
    <text evidence="2">The sequence shown here is derived from an EMBL/GenBank/DDBJ whole genome shotgun (WGS) entry which is preliminary data.</text>
</comment>
<proteinExistence type="predicted"/>
<dbReference type="RefSeq" id="WP_101355987.1">
    <property type="nucleotide sequence ID" value="NZ_PIQO01000020.1"/>
</dbReference>
<dbReference type="PANTHER" id="PTHR38441:SF1">
    <property type="entry name" value="MEMBRANE PROTEIN"/>
    <property type="match status" value="1"/>
</dbReference>
<dbReference type="Pfam" id="PF04341">
    <property type="entry name" value="DUF485"/>
    <property type="match status" value="1"/>
</dbReference>
<gene>
    <name evidence="2" type="ORF">CWO92_20040</name>
</gene>
<evidence type="ECO:0000256" key="1">
    <source>
        <dbReference type="SAM" id="Phobius"/>
    </source>
</evidence>
<keyword evidence="3" id="KW-1185">Reference proteome</keyword>
<feature type="transmembrane region" description="Helical" evidence="1">
    <location>
        <begin position="69"/>
        <end position="91"/>
    </location>
</feature>
<dbReference type="PANTHER" id="PTHR38441">
    <property type="entry name" value="INTEGRAL MEMBRANE PROTEIN-RELATED"/>
    <property type="match status" value="1"/>
</dbReference>
<protein>
    <submittedName>
        <fullName evidence="2">DUF485 domain-containing protein</fullName>
    </submittedName>
</protein>
<keyword evidence="1" id="KW-0812">Transmembrane</keyword>